<feature type="transmembrane region" description="Helical" evidence="6">
    <location>
        <begin position="151"/>
        <end position="177"/>
    </location>
</feature>
<comment type="subcellular location">
    <subcellularLocation>
        <location evidence="1">Cell membrane</location>
        <topology evidence="1">Multi-pass membrane protein</topology>
    </subcellularLocation>
</comment>
<proteinExistence type="predicted"/>
<keyword evidence="4 6" id="KW-1133">Transmembrane helix</keyword>
<organism evidence="7 8">
    <name type="scientific">Thauera humireducens</name>
    <dbReference type="NCBI Taxonomy" id="1134435"/>
    <lineage>
        <taxon>Bacteria</taxon>
        <taxon>Pseudomonadati</taxon>
        <taxon>Pseudomonadota</taxon>
        <taxon>Betaproteobacteria</taxon>
        <taxon>Rhodocyclales</taxon>
        <taxon>Zoogloeaceae</taxon>
        <taxon>Thauera</taxon>
    </lineage>
</organism>
<dbReference type="AlphaFoldDB" id="A0A127K8G7"/>
<dbReference type="KEGG" id="thu:AC731_015740"/>
<dbReference type="STRING" id="1134435.AC731_015740"/>
<gene>
    <name evidence="7" type="ORF">AC731_015740</name>
</gene>
<reference evidence="8" key="1">
    <citation type="submission" date="2016-03" db="EMBL/GenBank/DDBJ databases">
        <authorList>
            <person name="Ma C."/>
            <person name="Zhou S."/>
            <person name="Yang G."/>
        </authorList>
    </citation>
    <scope>NUCLEOTIDE SEQUENCE [LARGE SCALE GENOMIC DNA]</scope>
    <source>
        <strain evidence="8">SgZ-1</strain>
    </source>
</reference>
<accession>A0A127K8G7</accession>
<evidence type="ECO:0000256" key="4">
    <source>
        <dbReference type="ARBA" id="ARBA00022989"/>
    </source>
</evidence>
<keyword evidence="5 6" id="KW-0472">Membrane</keyword>
<evidence type="ECO:0000256" key="5">
    <source>
        <dbReference type="ARBA" id="ARBA00023136"/>
    </source>
</evidence>
<dbReference type="EMBL" id="CP014646">
    <property type="protein sequence ID" value="AMO38258.1"/>
    <property type="molecule type" value="Genomic_DNA"/>
</dbReference>
<dbReference type="RefSeq" id="WP_048707447.1">
    <property type="nucleotide sequence ID" value="NZ_CP014646.1"/>
</dbReference>
<dbReference type="PANTHER" id="PTHR30086">
    <property type="entry name" value="ARGININE EXPORTER PROTEIN ARGO"/>
    <property type="match status" value="1"/>
</dbReference>
<dbReference type="GO" id="GO:0015171">
    <property type="term" value="F:amino acid transmembrane transporter activity"/>
    <property type="evidence" value="ECO:0007669"/>
    <property type="project" value="TreeGrafter"/>
</dbReference>
<dbReference type="Pfam" id="PF01810">
    <property type="entry name" value="LysE"/>
    <property type="match status" value="1"/>
</dbReference>
<dbReference type="GO" id="GO:0005886">
    <property type="term" value="C:plasma membrane"/>
    <property type="evidence" value="ECO:0007669"/>
    <property type="project" value="UniProtKB-SubCell"/>
</dbReference>
<keyword evidence="8" id="KW-1185">Reference proteome</keyword>
<name>A0A127K8G7_9RHOO</name>
<sequence length="211" mass="22062">MTIAQSLWAFTFAAAVLAMTPGVDTALVLRTSVAGGVARAVLAALGVAAGCLVWGAVVAVGLGALLATSGLLFSAVKLAGAAYLVWMGTTLLFARRGGLQLEPGVATEDGEGWLAAFLRGFLTNVLNPKVGVFYLTFLPQFVPAGVDVAGFSFLLALIHVLLSFIWFALMIALALQVRAWLARPAVVRWLDRLTGLVFVGFGLRLAMSEPA</sequence>
<dbReference type="PIRSF" id="PIRSF006324">
    <property type="entry name" value="LeuE"/>
    <property type="match status" value="1"/>
</dbReference>
<evidence type="ECO:0000313" key="7">
    <source>
        <dbReference type="EMBL" id="AMO38258.1"/>
    </source>
</evidence>
<evidence type="ECO:0000313" key="8">
    <source>
        <dbReference type="Proteomes" id="UP000036902"/>
    </source>
</evidence>
<feature type="transmembrane region" description="Helical" evidence="6">
    <location>
        <begin position="71"/>
        <end position="94"/>
    </location>
</feature>
<keyword evidence="3 6" id="KW-0812">Transmembrane</keyword>
<evidence type="ECO:0000256" key="1">
    <source>
        <dbReference type="ARBA" id="ARBA00004651"/>
    </source>
</evidence>
<feature type="transmembrane region" description="Helical" evidence="6">
    <location>
        <begin position="40"/>
        <end position="64"/>
    </location>
</feature>
<dbReference type="InterPro" id="IPR001123">
    <property type="entry name" value="LeuE-type"/>
</dbReference>
<evidence type="ECO:0000256" key="2">
    <source>
        <dbReference type="ARBA" id="ARBA00022475"/>
    </source>
</evidence>
<dbReference type="PANTHER" id="PTHR30086:SF20">
    <property type="entry name" value="ARGININE EXPORTER PROTEIN ARGO-RELATED"/>
    <property type="match status" value="1"/>
</dbReference>
<protein>
    <submittedName>
        <fullName evidence="7">Lysine transporter LysE</fullName>
    </submittedName>
</protein>
<evidence type="ECO:0000256" key="6">
    <source>
        <dbReference type="SAM" id="Phobius"/>
    </source>
</evidence>
<dbReference type="Proteomes" id="UP000036902">
    <property type="component" value="Chromosome"/>
</dbReference>
<keyword evidence="2" id="KW-1003">Cell membrane</keyword>
<evidence type="ECO:0000256" key="3">
    <source>
        <dbReference type="ARBA" id="ARBA00022692"/>
    </source>
</evidence>